<evidence type="ECO:0000313" key="2">
    <source>
        <dbReference type="EMBL" id="WMW82245.1"/>
    </source>
</evidence>
<gene>
    <name evidence="2" type="ORF">RF679_08175</name>
</gene>
<dbReference type="InterPro" id="IPR013976">
    <property type="entry name" value="HDOD"/>
</dbReference>
<dbReference type="PROSITE" id="PS51833">
    <property type="entry name" value="HDOD"/>
    <property type="match status" value="1"/>
</dbReference>
<protein>
    <submittedName>
        <fullName evidence="2">HDOD domain-containing protein</fullName>
    </submittedName>
</protein>
<dbReference type="RefSeq" id="WP_309483720.1">
    <property type="nucleotide sequence ID" value="NZ_CP133720.1"/>
</dbReference>
<dbReference type="Proteomes" id="UP001181355">
    <property type="component" value="Chromosome"/>
</dbReference>
<organism evidence="2 3">
    <name type="scientific">Undibacterium cyanobacteriorum</name>
    <dbReference type="NCBI Taxonomy" id="3073561"/>
    <lineage>
        <taxon>Bacteria</taxon>
        <taxon>Pseudomonadati</taxon>
        <taxon>Pseudomonadota</taxon>
        <taxon>Betaproteobacteria</taxon>
        <taxon>Burkholderiales</taxon>
        <taxon>Oxalobacteraceae</taxon>
        <taxon>Undibacterium</taxon>
    </lineage>
</organism>
<dbReference type="Gene3D" id="1.10.3210.10">
    <property type="entry name" value="Hypothetical protein af1432"/>
    <property type="match status" value="1"/>
</dbReference>
<sequence>MIPIVSLLPVVNAQQKLVGLMPQFASGEVDSYAVLLNAFQQIDFFERLSPLFLLLRIEHPNTLPNDFPERVAGKNLMLLVPEHAIQDQEIQTKLNHFCHQGLRIIVDDFCSKASLVWPDTKGIMVDCHAGIPSHVQAWLFSLQNNQHLAKNLGTLAQLHTASEAGFSLFSGDFAFSPNNAQKSADASARARLLKLLNLVAQDADVKELEALFKQDASLSFMLFKIVSSAAFAQTVKVSSFVQAINLLGRRQLQRWLQLLLYARQNEQGSSLNPLLLRAAFRASAMEAYCRQRGGGRDEQDAAFMVGMFSLLDLLFGSSLWEILKPLNLPEPILLALTEREGELGQLLAVVEKSDRADQKSLVEGLSAQSIDAGTYYENLVYAYAWVNQVCQDL</sequence>
<dbReference type="InterPro" id="IPR052340">
    <property type="entry name" value="RNase_Y/CdgJ"/>
</dbReference>
<proteinExistence type="predicted"/>
<name>A0ABY9RNG9_9BURK</name>
<dbReference type="EMBL" id="CP133720">
    <property type="protein sequence ID" value="WMW82245.1"/>
    <property type="molecule type" value="Genomic_DNA"/>
</dbReference>
<feature type="domain" description="HDOD" evidence="1">
    <location>
        <begin position="182"/>
        <end position="375"/>
    </location>
</feature>
<evidence type="ECO:0000259" key="1">
    <source>
        <dbReference type="PROSITE" id="PS51833"/>
    </source>
</evidence>
<accession>A0ABY9RNG9</accession>
<keyword evidence="3" id="KW-1185">Reference proteome</keyword>
<dbReference type="PANTHER" id="PTHR33525:SF4">
    <property type="entry name" value="CYCLIC DI-GMP PHOSPHODIESTERASE CDGJ"/>
    <property type="match status" value="1"/>
</dbReference>
<dbReference type="PANTHER" id="PTHR33525">
    <property type="match status" value="1"/>
</dbReference>
<dbReference type="Pfam" id="PF08668">
    <property type="entry name" value="HDOD"/>
    <property type="match status" value="1"/>
</dbReference>
<evidence type="ECO:0000313" key="3">
    <source>
        <dbReference type="Proteomes" id="UP001181355"/>
    </source>
</evidence>
<dbReference type="SUPFAM" id="SSF109604">
    <property type="entry name" value="HD-domain/PDEase-like"/>
    <property type="match status" value="1"/>
</dbReference>
<reference evidence="2" key="1">
    <citation type="submission" date="2023-09" db="EMBL/GenBank/DDBJ databases">
        <title>Undibacterium sp. 20NA77.5 isolated from freshwater.</title>
        <authorList>
            <person name="Le V."/>
            <person name="Ko S.-R."/>
            <person name="Ahn C.-Y."/>
            <person name="Oh H.-M."/>
        </authorList>
    </citation>
    <scope>NUCLEOTIDE SEQUENCE</scope>
    <source>
        <strain evidence="2">20NA77.5</strain>
    </source>
</reference>